<proteinExistence type="predicted"/>
<accession>A0A451AA22</accession>
<protein>
    <submittedName>
        <fullName evidence="2">Uncharacterized protein</fullName>
    </submittedName>
</protein>
<dbReference type="EMBL" id="CAADFV010000088">
    <property type="protein sequence ID" value="VFK62880.1"/>
    <property type="molecule type" value="Genomic_DNA"/>
</dbReference>
<dbReference type="AlphaFoldDB" id="A0A451AA22"/>
<evidence type="ECO:0000313" key="1">
    <source>
        <dbReference type="EMBL" id="VFK56537.1"/>
    </source>
</evidence>
<reference evidence="2" key="1">
    <citation type="submission" date="2019-02" db="EMBL/GenBank/DDBJ databases">
        <authorList>
            <person name="Gruber-Vodicka R. H."/>
            <person name="Seah K. B. B."/>
        </authorList>
    </citation>
    <scope>NUCLEOTIDE SEQUENCE</scope>
    <source>
        <strain evidence="2">BECK_BY2</strain>
        <strain evidence="1">BECK_BY3</strain>
    </source>
</reference>
<sequence length="213" mass="25117">MHGQKNLSINKFYRKSGEIKIKVTRGYNQFLLDNDNFYKCLRTEKKDEKNIKLLMLVPCMKLEQIIIRSETNRLSPEGYIETIFKLLIELNEITNDKDNPNNIIVRFYGERHVKWRFFIFSSLNNKTMFIAKYKTGHPSSQVPMLKARCGNVSFCDSFNGYFDDVFKSNNESVISKKFINDDFGKTDNSFTKCKECDKKNRCQEIKNKYKAAF</sequence>
<gene>
    <name evidence="2" type="ORF">BECKTUN1418E_GA0071001_10887</name>
    <name evidence="1" type="ORF">BECKTUN1418F_GA0071002_10906</name>
</gene>
<organism evidence="2">
    <name type="scientific">Candidatus Kentrum sp. TUN</name>
    <dbReference type="NCBI Taxonomy" id="2126343"/>
    <lineage>
        <taxon>Bacteria</taxon>
        <taxon>Pseudomonadati</taxon>
        <taxon>Pseudomonadota</taxon>
        <taxon>Gammaproteobacteria</taxon>
        <taxon>Candidatus Kentrum</taxon>
    </lineage>
</organism>
<evidence type="ECO:0000313" key="2">
    <source>
        <dbReference type="EMBL" id="VFK62880.1"/>
    </source>
</evidence>
<name>A0A451AA22_9GAMM</name>
<dbReference type="EMBL" id="CAADFY010000090">
    <property type="protein sequence ID" value="VFK56537.1"/>
    <property type="molecule type" value="Genomic_DNA"/>
</dbReference>